<proteinExistence type="predicted"/>
<accession>A0ABY2RVV6</accession>
<keyword evidence="3" id="KW-1185">Reference proteome</keyword>
<evidence type="ECO:0000313" key="2">
    <source>
        <dbReference type="EMBL" id="TKG60817.1"/>
    </source>
</evidence>
<dbReference type="InterPro" id="IPR044855">
    <property type="entry name" value="CoA-Trfase_III_dom3_sf"/>
</dbReference>
<keyword evidence="1 2" id="KW-0808">Transferase</keyword>
<sequence length="400" mass="43313">MNNAPPRPLDGVLVIDLTRVLSGPFCTMLLGDHGAEVIKIEQPEVGDDSRHQGNPRMGEQNTAFLAVNRNKKSATVNLRTPEGVELIKKLVRSADVVVENFRPGKASQLGIGYEDLKEINPRLIYCSISGWGPDGPWAQRAGYATTAEALCGLMSLTGEADRVPVKIGVSILDNLAGLYAKDAITSALLLRERTGKGQKIDTSLLEAGVSFTSLSAMAYLCAGVVPGRWGSEHQWNVPWKAFQTLDGHVMLATANNRQWENTCRALGCPELIDDSRFVTSTARVENRRELYEILDKVFAGWTTDEALAALEREGASAAPVNTLDRAFSHPQLVARDMVIEVEHETLGKIPQLGHAQKFSDSPLQVTAPPPVLGAHTDDVLSELAGYGAEEISTLRAQGVI</sequence>
<dbReference type="EMBL" id="SWMS01000034">
    <property type="protein sequence ID" value="TKG60817.1"/>
    <property type="molecule type" value="Genomic_DNA"/>
</dbReference>
<dbReference type="GO" id="GO:0016740">
    <property type="term" value="F:transferase activity"/>
    <property type="evidence" value="ECO:0007669"/>
    <property type="project" value="UniProtKB-KW"/>
</dbReference>
<dbReference type="SUPFAM" id="SSF89796">
    <property type="entry name" value="CoA-transferase family III (CaiB/BaiF)"/>
    <property type="match status" value="1"/>
</dbReference>
<dbReference type="Gene3D" id="3.30.1540.10">
    <property type="entry name" value="formyl-coa transferase, domain 3"/>
    <property type="match status" value="1"/>
</dbReference>
<dbReference type="Pfam" id="PF02515">
    <property type="entry name" value="CoA_transf_3"/>
    <property type="match status" value="1"/>
</dbReference>
<dbReference type="Gene3D" id="3.40.50.10540">
    <property type="entry name" value="Crotonobetainyl-coa:carnitine coa-transferase, domain 1"/>
    <property type="match status" value="1"/>
</dbReference>
<evidence type="ECO:0000313" key="3">
    <source>
        <dbReference type="Proteomes" id="UP000309992"/>
    </source>
</evidence>
<protein>
    <submittedName>
        <fullName evidence="2">CoA transferase</fullName>
    </submittedName>
</protein>
<dbReference type="PANTHER" id="PTHR48207">
    <property type="entry name" value="SUCCINATE--HYDROXYMETHYLGLUTARATE COA-TRANSFERASE"/>
    <property type="match status" value="1"/>
</dbReference>
<dbReference type="InterPro" id="IPR050483">
    <property type="entry name" value="CoA-transferase_III_domain"/>
</dbReference>
<organism evidence="2 3">
    <name type="scientific">Prauserella endophytica</name>
    <dbReference type="NCBI Taxonomy" id="1592324"/>
    <lineage>
        <taxon>Bacteria</taxon>
        <taxon>Bacillati</taxon>
        <taxon>Actinomycetota</taxon>
        <taxon>Actinomycetes</taxon>
        <taxon>Pseudonocardiales</taxon>
        <taxon>Pseudonocardiaceae</taxon>
        <taxon>Prauserella</taxon>
        <taxon>Prauserella coralliicola group</taxon>
    </lineage>
</organism>
<name>A0ABY2RVV6_9PSEU</name>
<reference evidence="2 3" key="1">
    <citation type="journal article" date="2015" name="Antonie Van Leeuwenhoek">
        <title>Prauserella endophytica sp. nov., an endophytic actinobacterium isolated from Tamarix taklamakanensis.</title>
        <authorList>
            <person name="Liu J.M."/>
            <person name="Habden X."/>
            <person name="Guo L."/>
            <person name="Tuo L."/>
            <person name="Jiang Z.K."/>
            <person name="Liu S.W."/>
            <person name="Liu X.F."/>
            <person name="Chen L."/>
            <person name="Li R.F."/>
            <person name="Zhang Y.Q."/>
            <person name="Sun C.H."/>
        </authorList>
    </citation>
    <scope>NUCLEOTIDE SEQUENCE [LARGE SCALE GENOMIC DNA]</scope>
    <source>
        <strain evidence="2 3">CGMCC 4.7182</strain>
    </source>
</reference>
<dbReference type="RefSeq" id="WP_137097197.1">
    <property type="nucleotide sequence ID" value="NZ_SWMS01000034.1"/>
</dbReference>
<dbReference type="PANTHER" id="PTHR48207:SF3">
    <property type="entry name" value="SUCCINATE--HYDROXYMETHYLGLUTARATE COA-TRANSFERASE"/>
    <property type="match status" value="1"/>
</dbReference>
<comment type="caution">
    <text evidence="2">The sequence shown here is derived from an EMBL/GenBank/DDBJ whole genome shotgun (WGS) entry which is preliminary data.</text>
</comment>
<evidence type="ECO:0000256" key="1">
    <source>
        <dbReference type="ARBA" id="ARBA00022679"/>
    </source>
</evidence>
<dbReference type="InterPro" id="IPR003673">
    <property type="entry name" value="CoA-Trfase_fam_III"/>
</dbReference>
<gene>
    <name evidence="2" type="ORF">FCN18_34830</name>
</gene>
<dbReference type="InterPro" id="IPR023606">
    <property type="entry name" value="CoA-Trfase_III_dom_1_sf"/>
</dbReference>
<dbReference type="Proteomes" id="UP000309992">
    <property type="component" value="Unassembled WGS sequence"/>
</dbReference>